<sequence>MSREEDQTLRDVRAAATAYGEIVSATSDTITIQGWFTSGIAIELHAGARVVVLTEDEAIELLGSRGGAEE</sequence>
<gene>
    <name evidence="1" type="ORF">A4G28_04335</name>
</gene>
<name>A0A164B376_9MYCO</name>
<evidence type="ECO:0000313" key="1">
    <source>
        <dbReference type="EMBL" id="KZS63067.1"/>
    </source>
</evidence>
<dbReference type="Proteomes" id="UP000077342">
    <property type="component" value="Unassembled WGS sequence"/>
</dbReference>
<keyword evidence="2" id="KW-1185">Reference proteome</keyword>
<reference evidence="2" key="1">
    <citation type="submission" date="2016-04" db="EMBL/GenBank/DDBJ databases">
        <authorList>
            <person name="Strapagiel D."/>
            <person name="Borowka P."/>
            <person name="Marciniak B."/>
            <person name="Bakula Z."/>
            <person name="Van Ingen J."/>
            <person name="Safianowska A."/>
            <person name="Dziadek J."/>
            <person name="Jagielski T."/>
        </authorList>
    </citation>
    <scope>NUCLEOTIDE SEQUENCE [LARGE SCALE GENOMIC DNA]</scope>
    <source>
        <strain evidence="2">1010001458</strain>
    </source>
</reference>
<proteinExistence type="predicted"/>
<comment type="caution">
    <text evidence="1">The sequence shown here is derived from an EMBL/GenBank/DDBJ whole genome shotgun (WGS) entry which is preliminary data.</text>
</comment>
<dbReference type="EMBL" id="LWCI01000100">
    <property type="protein sequence ID" value="KZS63067.1"/>
    <property type="molecule type" value="Genomic_DNA"/>
</dbReference>
<protein>
    <submittedName>
        <fullName evidence="1">Uncharacterized protein</fullName>
    </submittedName>
</protein>
<dbReference type="RefSeq" id="WP_075510298.1">
    <property type="nucleotide sequence ID" value="NZ_LWCI01000100.1"/>
</dbReference>
<accession>A0A164B376</accession>
<organism evidence="1 2">
    <name type="scientific">Mycobacterium ostraviense</name>
    <dbReference type="NCBI Taxonomy" id="2738409"/>
    <lineage>
        <taxon>Bacteria</taxon>
        <taxon>Bacillati</taxon>
        <taxon>Actinomycetota</taxon>
        <taxon>Actinomycetes</taxon>
        <taxon>Mycobacteriales</taxon>
        <taxon>Mycobacteriaceae</taxon>
        <taxon>Mycobacterium</taxon>
    </lineage>
</organism>
<evidence type="ECO:0000313" key="2">
    <source>
        <dbReference type="Proteomes" id="UP000077342"/>
    </source>
</evidence>
<dbReference type="AlphaFoldDB" id="A0A164B376"/>